<name>A0A507CEI3_9FUNG</name>
<dbReference type="GeneID" id="42002969"/>
<keyword evidence="3" id="KW-0378">Hydrolase</keyword>
<comment type="catalytic activity">
    <reaction evidence="1">
        <text>3-hydroxy-2-methylpropanoyl-CoA + H2O = 3-hydroxy-2-methylpropanoate + CoA + H(+)</text>
        <dbReference type="Rhea" id="RHEA:20888"/>
        <dbReference type="ChEBI" id="CHEBI:11805"/>
        <dbReference type="ChEBI" id="CHEBI:15377"/>
        <dbReference type="ChEBI" id="CHEBI:15378"/>
        <dbReference type="ChEBI" id="CHEBI:57287"/>
        <dbReference type="ChEBI" id="CHEBI:57340"/>
        <dbReference type="EC" id="3.1.2.4"/>
    </reaction>
</comment>
<gene>
    <name evidence="5" type="ORF">SmJEL517_g01744</name>
</gene>
<dbReference type="GO" id="GO:0003860">
    <property type="term" value="F:3-hydroxyisobutyryl-CoA hydrolase activity"/>
    <property type="evidence" value="ECO:0007669"/>
    <property type="project" value="UniProtKB-EC"/>
</dbReference>
<reference evidence="5 6" key="1">
    <citation type="journal article" date="2019" name="Sci. Rep.">
        <title>Comparative genomics of chytrid fungi reveal insights into the obligate biotrophic and pathogenic lifestyle of Synchytrium endobioticum.</title>
        <authorList>
            <person name="van de Vossenberg B.T.L.H."/>
            <person name="Warris S."/>
            <person name="Nguyen H.D.T."/>
            <person name="van Gent-Pelzer M.P.E."/>
            <person name="Joly D.L."/>
            <person name="van de Geest H.C."/>
            <person name="Bonants P.J.M."/>
            <person name="Smith D.S."/>
            <person name="Levesque C.A."/>
            <person name="van der Lee T.A.J."/>
        </authorList>
    </citation>
    <scope>NUCLEOTIDE SEQUENCE [LARGE SCALE GENOMIC DNA]</scope>
    <source>
        <strain evidence="5 6">JEL517</strain>
    </source>
</reference>
<dbReference type="Proteomes" id="UP000319731">
    <property type="component" value="Unassembled WGS sequence"/>
</dbReference>
<dbReference type="GO" id="GO:0005739">
    <property type="term" value="C:mitochondrion"/>
    <property type="evidence" value="ECO:0007669"/>
    <property type="project" value="TreeGrafter"/>
</dbReference>
<evidence type="ECO:0000256" key="1">
    <source>
        <dbReference type="ARBA" id="ARBA00001709"/>
    </source>
</evidence>
<dbReference type="OrthoDB" id="1737613at2759"/>
<evidence type="ECO:0000313" key="5">
    <source>
        <dbReference type="EMBL" id="TPX35923.1"/>
    </source>
</evidence>
<dbReference type="PANTHER" id="PTHR43176">
    <property type="entry name" value="3-HYDROXYISOBUTYRYL-COA HYDROLASE-RELATED"/>
    <property type="match status" value="1"/>
</dbReference>
<dbReference type="STRING" id="1806994.A0A507CEI3"/>
<dbReference type="Pfam" id="PF16113">
    <property type="entry name" value="ECH_2"/>
    <property type="match status" value="1"/>
</dbReference>
<evidence type="ECO:0000256" key="3">
    <source>
        <dbReference type="ARBA" id="ARBA00022801"/>
    </source>
</evidence>
<protein>
    <recommendedName>
        <fullName evidence="2">3-hydroxyisobutyryl-CoA hydrolase</fullName>
        <ecNumber evidence="2">3.1.2.4</ecNumber>
    </recommendedName>
</protein>
<dbReference type="Gene3D" id="3.90.226.10">
    <property type="entry name" value="2-enoyl-CoA Hydratase, Chain A, domain 1"/>
    <property type="match status" value="1"/>
</dbReference>
<dbReference type="PANTHER" id="PTHR43176:SF3">
    <property type="entry name" value="3-HYDROXYISOBUTYRYL-COA HYDROLASE, MITOCHONDRIAL"/>
    <property type="match status" value="1"/>
</dbReference>
<organism evidence="5 6">
    <name type="scientific">Synchytrium microbalum</name>
    <dbReference type="NCBI Taxonomy" id="1806994"/>
    <lineage>
        <taxon>Eukaryota</taxon>
        <taxon>Fungi</taxon>
        <taxon>Fungi incertae sedis</taxon>
        <taxon>Chytridiomycota</taxon>
        <taxon>Chytridiomycota incertae sedis</taxon>
        <taxon>Chytridiomycetes</taxon>
        <taxon>Synchytriales</taxon>
        <taxon>Synchytriaceae</taxon>
        <taxon>Synchytrium</taxon>
    </lineage>
</organism>
<accession>A0A507CEI3</accession>
<comment type="caution">
    <text evidence="5">The sequence shown here is derived from an EMBL/GenBank/DDBJ whole genome shotgun (WGS) entry which is preliminary data.</text>
</comment>
<dbReference type="InterPro" id="IPR029045">
    <property type="entry name" value="ClpP/crotonase-like_dom_sf"/>
</dbReference>
<dbReference type="InterPro" id="IPR032259">
    <property type="entry name" value="HIBYL-CoA-H"/>
</dbReference>
<dbReference type="InterPro" id="IPR045004">
    <property type="entry name" value="ECH_dom"/>
</dbReference>
<dbReference type="RefSeq" id="XP_031026308.1">
    <property type="nucleotide sequence ID" value="XM_031167672.1"/>
</dbReference>
<keyword evidence="6" id="KW-1185">Reference proteome</keyword>
<evidence type="ECO:0000313" key="6">
    <source>
        <dbReference type="Proteomes" id="UP000319731"/>
    </source>
</evidence>
<proteinExistence type="predicted"/>
<evidence type="ECO:0000259" key="4">
    <source>
        <dbReference type="Pfam" id="PF16113"/>
    </source>
</evidence>
<evidence type="ECO:0000256" key="2">
    <source>
        <dbReference type="ARBA" id="ARBA00011915"/>
    </source>
</evidence>
<dbReference type="EC" id="3.1.2.4" evidence="2"/>
<sequence length="532" mass="57916">MTRSTFHRLFSSDTPPSGIGTIPFVEPPSEIIPLRTGSLRATLLNRPKALNALSLSMMKSLTNHLTDFDRDLTGMALMISKYGECRAFCSGGDAKSVATYLSSGDEQGKASAYEVLTTLYKTCHAIGTLNTPLVVVMDGYTMGGGLGLSVHAPIRVATENTSIWVPEGSIGLFPDSGVAWFLARGIDGPAVGSYLALTGRKINGMEAVLSGFATHFVPSDRLPAMIDALSDLRTTDLRVIDSVIEDFVGNAPSVDEWSNWAISGDVRDGIERCFNSASLGSIVKALDAENSLWSSETLKSMQAQSPTAMKVTAELVHRAQKLDFASFMKLEQRLAWFFTHTVKDFATGTAASRLQSKQESVPAWSPTWEEVIDGIAFTDNDVKIVFGDQDAKIPEDALLPPLTTQPTLYNTKTFQNYIGHTVVGVPSEEDVRKFITGEASGAGSFAFTRTELIDWFAANWGAFLDQEHLTPISVIDGSGTGGSRYIDPNYDEVHGLGAGGRRKRERWGVRQRIESVVNRRCSEKDGYLKWKG</sequence>
<dbReference type="GO" id="GO:0006574">
    <property type="term" value="P:L-valine catabolic process"/>
    <property type="evidence" value="ECO:0007669"/>
    <property type="project" value="TreeGrafter"/>
</dbReference>
<dbReference type="CDD" id="cd06558">
    <property type="entry name" value="crotonase-like"/>
    <property type="match status" value="1"/>
</dbReference>
<feature type="domain" description="Enoyl-CoA hydratase/isomerase" evidence="4">
    <location>
        <begin position="41"/>
        <end position="367"/>
    </location>
</feature>
<dbReference type="SUPFAM" id="SSF52096">
    <property type="entry name" value="ClpP/crotonase"/>
    <property type="match status" value="1"/>
</dbReference>
<dbReference type="EMBL" id="QEAO01000006">
    <property type="protein sequence ID" value="TPX35923.1"/>
    <property type="molecule type" value="Genomic_DNA"/>
</dbReference>
<dbReference type="AlphaFoldDB" id="A0A507CEI3"/>